<dbReference type="EMBL" id="LAVV01012939">
    <property type="protein sequence ID" value="KNZ46163.1"/>
    <property type="molecule type" value="Genomic_DNA"/>
</dbReference>
<evidence type="ECO:0000313" key="10">
    <source>
        <dbReference type="EMBL" id="KNZ46163.1"/>
    </source>
</evidence>
<accession>A0A0L6UC86</accession>
<dbReference type="AlphaFoldDB" id="A0A0L6UC86"/>
<dbReference type="GO" id="GO:0001228">
    <property type="term" value="F:DNA-binding transcription activator activity, RNA polymerase II-specific"/>
    <property type="evidence" value="ECO:0007669"/>
    <property type="project" value="InterPro"/>
</dbReference>
<dbReference type="SUPFAM" id="SSF110217">
    <property type="entry name" value="DNA-binding protein LAG-1 (CSL)"/>
    <property type="match status" value="1"/>
</dbReference>
<dbReference type="InterPro" id="IPR040159">
    <property type="entry name" value="CLS_fam"/>
</dbReference>
<dbReference type="Gene3D" id="2.60.40.1450">
    <property type="entry name" value="LAG1, DNA binding domain"/>
    <property type="match status" value="1"/>
</dbReference>
<feature type="region of interest" description="Disordered" evidence="7">
    <location>
        <begin position="261"/>
        <end position="312"/>
    </location>
</feature>
<reference evidence="10 11" key="1">
    <citation type="submission" date="2015-08" db="EMBL/GenBank/DDBJ databases">
        <title>Next Generation Sequencing and Analysis of the Genome of Puccinia sorghi L Schw, the Causal Agent of Maize Common Rust.</title>
        <authorList>
            <person name="Rochi L."/>
            <person name="Burguener G."/>
            <person name="Darino M."/>
            <person name="Turjanski A."/>
            <person name="Kreff E."/>
            <person name="Dieguez M.J."/>
            <person name="Sacco F."/>
        </authorList>
    </citation>
    <scope>NUCLEOTIDE SEQUENCE [LARGE SCALE GENOMIC DNA]</scope>
    <source>
        <strain evidence="10 11">RO10H11247</strain>
    </source>
</reference>
<feature type="region of interest" description="Disordered" evidence="7">
    <location>
        <begin position="635"/>
        <end position="684"/>
    </location>
</feature>
<dbReference type="SMART" id="SM01267">
    <property type="entry name" value="LAG1_DNAbind"/>
    <property type="match status" value="1"/>
</dbReference>
<keyword evidence="4" id="KW-0238">DNA-binding</keyword>
<keyword evidence="6" id="KW-0539">Nucleus</keyword>
<feature type="compositionally biased region" description="Pro residues" evidence="7">
    <location>
        <begin position="668"/>
        <end position="682"/>
    </location>
</feature>
<sequence length="961" mass="105972">MRSKRMRVLHSDQPFHIQPSTEIHPVDYNYGFHQPQPLLSSTSQPPFHSAQFEPFHEHQHHHNHTPPASTHLPYNSTLHSHSPLRSPNLLFSSQHHHHQQPQQQPQQQSQQNHHHHSHQQENSSFCQTSSLYTPSNFHSDNLLAHSDPFRHSPPWSHSQHGDPLDLHSRNVSLSTPISSKALSSSDSSARHCPLSRLLAAPYQLDSPEPISSNLDAYHLSSFGLSNIDGNYPFNNHHQVYQNHQFGSHPNHLKELHQMTANTDHQHRQHHYYHQSDDYASRSPPARLQQPFPPPPRLPSTPSDSFPPLLPSHLAQSASKPLLGQKRNQLSLNTIGLESGHERMTTVLCLHASGINFPMAQKSYGQEKRFLCPPPLVRITGPYRKLPKSHRPILSMSILNEDGQKHLCQTALLGEEGSNVLFKSLHISGAAKKAKHVNLELSLHPPLLHDPKPLQNIGPDMKDLMPAFATFRSSDCNIISKPSKKTAKARNTQSCIFNGSTVCLFNRINSQTVRTKYLCVQDGKLAARAAQWSAFTIRVIRRAEDAGADGTPPIAGKTLLSSSVPGADRTVTYGSEVELIDFVTGVSSGPLIIRKVEKNIVQKDATGPVSQMQKLAFCKVDKVAGPALYISALEGVPPPASPQNDVTEAPSASELLPNPDGTDSSGLPLGPPLYPASTPPVPRPQTSRMLHMLQLQFPRSTLPPEDPEGILFDEIDDSVAWTVIGVAHFSHSFIDLSHYYPQIPQLPITPFPSLTAPPQVDLHALTITLRVAGFFDAHARPMEVWLGPIGALETQVSATSGLTLESNFGDGGSNENLGSSGLRLQVSSDASNGWTSLRKGGRRESTLLVTLPPLETVYWTLHRKNMPSRSVVVLDESGRPMRELLGRKADGGGKNEDGHTNTPNHIPALPITLIRADGISFVMGHSICLSEVNHEAQKENEDISKTMQSESGRSHTLILRVI</sequence>
<dbReference type="GO" id="GO:0000978">
    <property type="term" value="F:RNA polymerase II cis-regulatory region sequence-specific DNA binding"/>
    <property type="evidence" value="ECO:0007669"/>
    <property type="project" value="InterPro"/>
</dbReference>
<evidence type="ECO:0000256" key="3">
    <source>
        <dbReference type="ARBA" id="ARBA00023015"/>
    </source>
</evidence>
<dbReference type="STRING" id="27349.A0A0L6UC86"/>
<comment type="similarity">
    <text evidence="2">Belongs to the Su(H) family.</text>
</comment>
<proteinExistence type="inferred from homology"/>
<name>A0A0L6UC86_9BASI</name>
<evidence type="ECO:0000256" key="2">
    <source>
        <dbReference type="ARBA" id="ARBA00009704"/>
    </source>
</evidence>
<evidence type="ECO:0000259" key="9">
    <source>
        <dbReference type="SMART" id="SM01268"/>
    </source>
</evidence>
<dbReference type="Proteomes" id="UP000037035">
    <property type="component" value="Unassembled WGS sequence"/>
</dbReference>
<gene>
    <name evidence="10" type="ORF">VP01_74g6</name>
</gene>
<dbReference type="InterPro" id="IPR036358">
    <property type="entry name" value="BTD_sf"/>
</dbReference>
<feature type="compositionally biased region" description="Basic and acidic residues" evidence="7">
    <location>
        <begin position="885"/>
        <end position="898"/>
    </location>
</feature>
<feature type="region of interest" description="Disordered" evidence="7">
    <location>
        <begin position="885"/>
        <end position="904"/>
    </location>
</feature>
<evidence type="ECO:0000259" key="8">
    <source>
        <dbReference type="SMART" id="SM01267"/>
    </source>
</evidence>
<protein>
    <submittedName>
        <fullName evidence="10">Uncharacterized protein</fullName>
    </submittedName>
</protein>
<dbReference type="Gene3D" id="2.80.10.50">
    <property type="match status" value="1"/>
</dbReference>
<dbReference type="InterPro" id="IPR037095">
    <property type="entry name" value="RBP-J/Cbf11_DNA-bd_sf"/>
</dbReference>
<dbReference type="SUPFAM" id="SSF49417">
    <property type="entry name" value="p53-like transcription factors"/>
    <property type="match status" value="1"/>
</dbReference>
<evidence type="ECO:0000256" key="4">
    <source>
        <dbReference type="ARBA" id="ARBA00023125"/>
    </source>
</evidence>
<evidence type="ECO:0000313" key="11">
    <source>
        <dbReference type="Proteomes" id="UP000037035"/>
    </source>
</evidence>
<keyword evidence="11" id="KW-1185">Reference proteome</keyword>
<dbReference type="SMART" id="SM01268">
    <property type="entry name" value="BTD"/>
    <property type="match status" value="1"/>
</dbReference>
<feature type="region of interest" description="Disordered" evidence="7">
    <location>
        <begin position="151"/>
        <end position="170"/>
    </location>
</feature>
<feature type="region of interest" description="Disordered" evidence="7">
    <location>
        <begin position="55"/>
        <end position="129"/>
    </location>
</feature>
<dbReference type="Pfam" id="PF09270">
    <property type="entry name" value="BTD"/>
    <property type="match status" value="1"/>
</dbReference>
<evidence type="ECO:0000256" key="1">
    <source>
        <dbReference type="ARBA" id="ARBA00004123"/>
    </source>
</evidence>
<dbReference type="VEuPathDB" id="FungiDB:VP01_74g6"/>
<feature type="compositionally biased region" description="Polar residues" evidence="7">
    <location>
        <begin position="66"/>
        <end position="91"/>
    </location>
</feature>
<feature type="domain" description="RBP-J/Cbf11/Cbf12 DNA binding" evidence="8">
    <location>
        <begin position="345"/>
        <end position="492"/>
    </location>
</feature>
<organism evidence="10 11">
    <name type="scientific">Puccinia sorghi</name>
    <dbReference type="NCBI Taxonomy" id="27349"/>
    <lineage>
        <taxon>Eukaryota</taxon>
        <taxon>Fungi</taxon>
        <taxon>Dikarya</taxon>
        <taxon>Basidiomycota</taxon>
        <taxon>Pucciniomycotina</taxon>
        <taxon>Pucciniomycetes</taxon>
        <taxon>Pucciniales</taxon>
        <taxon>Pucciniaceae</taxon>
        <taxon>Puccinia</taxon>
    </lineage>
</organism>
<evidence type="ECO:0000256" key="5">
    <source>
        <dbReference type="ARBA" id="ARBA00023163"/>
    </source>
</evidence>
<dbReference type="Pfam" id="PF09271">
    <property type="entry name" value="LAG1-DNAbind"/>
    <property type="match status" value="1"/>
</dbReference>
<feature type="compositionally biased region" description="Low complexity" evidence="7">
    <location>
        <begin position="100"/>
        <end position="111"/>
    </location>
</feature>
<dbReference type="FunFam" id="2.80.10.50:FF:000092">
    <property type="entry name" value="recombining binding protein suppressor of hairless"/>
    <property type="match status" value="1"/>
</dbReference>
<dbReference type="InterPro" id="IPR008967">
    <property type="entry name" value="p53-like_TF_DNA-bd_sf"/>
</dbReference>
<evidence type="ECO:0000256" key="6">
    <source>
        <dbReference type="ARBA" id="ARBA00023242"/>
    </source>
</evidence>
<dbReference type="GO" id="GO:0005634">
    <property type="term" value="C:nucleus"/>
    <property type="evidence" value="ECO:0007669"/>
    <property type="project" value="UniProtKB-SubCell"/>
</dbReference>
<keyword evidence="3" id="KW-0805">Transcription regulation</keyword>
<feature type="compositionally biased region" description="Basic and acidic residues" evidence="7">
    <location>
        <begin position="159"/>
        <end position="168"/>
    </location>
</feature>
<dbReference type="InterPro" id="IPR015351">
    <property type="entry name" value="RBP-J/Cbf11/Cbf12_DNA-bd"/>
</dbReference>
<dbReference type="OrthoDB" id="5600360at2759"/>
<dbReference type="InterPro" id="IPR015350">
    <property type="entry name" value="Beta-trefoil_DNA-bd_dom"/>
</dbReference>
<feature type="domain" description="Beta-trefoil DNA-binding" evidence="9">
    <location>
        <begin position="493"/>
        <end position="720"/>
    </location>
</feature>
<keyword evidence="5" id="KW-0804">Transcription</keyword>
<dbReference type="PANTHER" id="PTHR10665">
    <property type="entry name" value="RECOMBINING BINDING PROTEIN SUPPRESSOR OF HAIRLESS"/>
    <property type="match status" value="1"/>
</dbReference>
<comment type="subcellular location">
    <subcellularLocation>
        <location evidence="1">Nucleus</location>
    </subcellularLocation>
</comment>
<comment type="caution">
    <text evidence="10">The sequence shown here is derived from an EMBL/GenBank/DDBJ whole genome shotgun (WGS) entry which is preliminary data.</text>
</comment>
<evidence type="ECO:0000256" key="7">
    <source>
        <dbReference type="SAM" id="MobiDB-lite"/>
    </source>
</evidence>